<protein>
    <recommendedName>
        <fullName evidence="1">Polysaccharide pyruvyl transferase domain-containing protein</fullName>
    </recommendedName>
</protein>
<keyword evidence="3" id="KW-1185">Reference proteome</keyword>
<dbReference type="Proteomes" id="UP000198773">
    <property type="component" value="Unassembled WGS sequence"/>
</dbReference>
<evidence type="ECO:0000313" key="2">
    <source>
        <dbReference type="EMBL" id="SEA29786.1"/>
    </source>
</evidence>
<dbReference type="STRING" id="152573.SAMN04488051_102454"/>
<evidence type="ECO:0000313" key="3">
    <source>
        <dbReference type="Proteomes" id="UP000198773"/>
    </source>
</evidence>
<dbReference type="OrthoDB" id="6591518at2"/>
<gene>
    <name evidence="2" type="ORF">SAMN04488051_102454</name>
</gene>
<dbReference type="RefSeq" id="WP_091340875.1">
    <property type="nucleotide sequence ID" value="NZ_FNRM01000002.1"/>
</dbReference>
<dbReference type="AlphaFoldDB" id="A0A1H4A1D9"/>
<accession>A0A1H4A1D9</accession>
<proteinExistence type="predicted"/>
<sequence>MKKVRILGDHSNLHCGCQAVMAYLHQLLDGRYQRVGDGEDYDILLVNGEGSMHDNAKDHKTKLNAIKSAQDEGKQAFLINSVWQNNNKSYNKVLQQIPSIVVREAASQRDLRLNHGIESRVRLDLSYAAAVDASAKVTDYAGAQLITDFYSKDFGGWVKFTAGGAGKARSPYIDMKKFSWSELVRSMQTASLLVTGRHHAVFAACKARLPFVALESNTHKISGFVSMSKLPVPVCDSPRQLNNAIKWAKENPAVYQEFFDFLDEQPRFTLADIGL</sequence>
<organism evidence="2 3">
    <name type="scientific">Alkalimonas amylolytica</name>
    <dbReference type="NCBI Taxonomy" id="152573"/>
    <lineage>
        <taxon>Bacteria</taxon>
        <taxon>Pseudomonadati</taxon>
        <taxon>Pseudomonadota</taxon>
        <taxon>Gammaproteobacteria</taxon>
        <taxon>Alkalimonas</taxon>
    </lineage>
</organism>
<dbReference type="Pfam" id="PF04230">
    <property type="entry name" value="PS_pyruv_trans"/>
    <property type="match status" value="1"/>
</dbReference>
<feature type="domain" description="Polysaccharide pyruvyl transferase" evidence="1">
    <location>
        <begin position="34"/>
        <end position="216"/>
    </location>
</feature>
<dbReference type="EMBL" id="FNRM01000002">
    <property type="protein sequence ID" value="SEA29786.1"/>
    <property type="molecule type" value="Genomic_DNA"/>
</dbReference>
<evidence type="ECO:0000259" key="1">
    <source>
        <dbReference type="Pfam" id="PF04230"/>
    </source>
</evidence>
<name>A0A1H4A1D9_ALKAM</name>
<reference evidence="2 3" key="1">
    <citation type="submission" date="2016-10" db="EMBL/GenBank/DDBJ databases">
        <authorList>
            <person name="de Groot N.N."/>
        </authorList>
    </citation>
    <scope>NUCLEOTIDE SEQUENCE [LARGE SCALE GENOMIC DNA]</scope>
    <source>
        <strain evidence="2 3">CGMCC 1.3430</strain>
    </source>
</reference>
<dbReference type="InterPro" id="IPR007345">
    <property type="entry name" value="Polysacch_pyruvyl_Trfase"/>
</dbReference>